<dbReference type="GO" id="GO:0000118">
    <property type="term" value="C:histone deacetylase complex"/>
    <property type="evidence" value="ECO:0007669"/>
    <property type="project" value="TreeGrafter"/>
</dbReference>
<dbReference type="InterPro" id="IPR051066">
    <property type="entry name" value="Trans_reg/Corepressor"/>
</dbReference>
<evidence type="ECO:0000259" key="10">
    <source>
        <dbReference type="PROSITE" id="PS51156"/>
    </source>
</evidence>
<dbReference type="EMBL" id="UXUI01009091">
    <property type="protein sequence ID" value="VDD93039.1"/>
    <property type="molecule type" value="Genomic_DNA"/>
</dbReference>
<dbReference type="InterPro" id="IPR001005">
    <property type="entry name" value="SANT/Myb"/>
</dbReference>
<feature type="domain" description="SANT" evidence="11">
    <location>
        <begin position="160"/>
        <end position="211"/>
    </location>
</feature>
<dbReference type="PROSITE" id="PS51293">
    <property type="entry name" value="SANT"/>
    <property type="match status" value="1"/>
</dbReference>
<comment type="subcellular location">
    <subcellularLocation>
        <location evidence="1">Nucleus</location>
    </subcellularLocation>
</comment>
<dbReference type="InterPro" id="IPR017884">
    <property type="entry name" value="SANT_dom"/>
</dbReference>
<dbReference type="GO" id="GO:0003677">
    <property type="term" value="F:DNA binding"/>
    <property type="evidence" value="ECO:0007669"/>
    <property type="project" value="UniProtKB-KW"/>
</dbReference>
<dbReference type="STRING" id="51028.A0A0N4VCK7"/>
<accession>A0A0N4VCK7</accession>
<evidence type="ECO:0000313" key="14">
    <source>
        <dbReference type="WBParaSite" id="EVEC_0000830601-mRNA-1"/>
    </source>
</evidence>
<dbReference type="InterPro" id="IPR000949">
    <property type="entry name" value="ELM2_dom"/>
</dbReference>
<proteinExistence type="predicted"/>
<dbReference type="WBParaSite" id="EVEC_0000830601-mRNA-1">
    <property type="protein sequence ID" value="EVEC_0000830601-mRNA-1"/>
    <property type="gene ID" value="EVEC_0000830601"/>
</dbReference>
<dbReference type="PANTHER" id="PTHR16089">
    <property type="entry name" value="REST COREPRESSOR COREST PROTEIN-RELATED"/>
    <property type="match status" value="1"/>
</dbReference>
<evidence type="ECO:0000313" key="12">
    <source>
        <dbReference type="EMBL" id="VDD93039.1"/>
    </source>
</evidence>
<dbReference type="FunFam" id="1.10.10.60:FF:000012">
    <property type="entry name" value="Metastasis-associated 1 family, member 3"/>
    <property type="match status" value="1"/>
</dbReference>
<keyword evidence="5" id="KW-0862">Zinc</keyword>
<reference evidence="14" key="1">
    <citation type="submission" date="2017-02" db="UniProtKB">
        <authorList>
            <consortium name="WormBaseParasite"/>
        </authorList>
    </citation>
    <scope>IDENTIFICATION</scope>
</reference>
<evidence type="ECO:0000256" key="6">
    <source>
        <dbReference type="ARBA" id="ARBA00023015"/>
    </source>
</evidence>
<dbReference type="PANTHER" id="PTHR16089:SF28">
    <property type="entry name" value="REST COREPRESSOR"/>
    <property type="match status" value="1"/>
</dbReference>
<dbReference type="GO" id="GO:0003714">
    <property type="term" value="F:transcription corepressor activity"/>
    <property type="evidence" value="ECO:0007669"/>
    <property type="project" value="TreeGrafter"/>
</dbReference>
<keyword evidence="9" id="KW-0539">Nucleus</keyword>
<gene>
    <name evidence="12" type="ORF">EVEC_LOCUS7790</name>
</gene>
<dbReference type="AlphaFoldDB" id="A0A0N4VCK7"/>
<evidence type="ECO:0000256" key="2">
    <source>
        <dbReference type="ARBA" id="ARBA00022491"/>
    </source>
</evidence>
<keyword evidence="8" id="KW-0804">Transcription</keyword>
<evidence type="ECO:0000256" key="5">
    <source>
        <dbReference type="ARBA" id="ARBA00022833"/>
    </source>
</evidence>
<keyword evidence="7" id="KW-0238">DNA-binding</keyword>
<dbReference type="OrthoDB" id="10064338at2759"/>
<evidence type="ECO:0000313" key="13">
    <source>
        <dbReference type="Proteomes" id="UP000274131"/>
    </source>
</evidence>
<evidence type="ECO:0000256" key="3">
    <source>
        <dbReference type="ARBA" id="ARBA00022723"/>
    </source>
</evidence>
<dbReference type="GO" id="GO:0005667">
    <property type="term" value="C:transcription regulator complex"/>
    <property type="evidence" value="ECO:0007669"/>
    <property type="project" value="TreeGrafter"/>
</dbReference>
<dbReference type="GO" id="GO:0006357">
    <property type="term" value="P:regulation of transcription by RNA polymerase II"/>
    <property type="evidence" value="ECO:0007669"/>
    <property type="project" value="TreeGrafter"/>
</dbReference>
<dbReference type="Gene3D" id="1.10.10.60">
    <property type="entry name" value="Homeodomain-like"/>
    <property type="match status" value="1"/>
</dbReference>
<dbReference type="GO" id="GO:0008270">
    <property type="term" value="F:zinc ion binding"/>
    <property type="evidence" value="ECO:0007669"/>
    <property type="project" value="UniProtKB-KW"/>
</dbReference>
<keyword evidence="2" id="KW-0678">Repressor</keyword>
<protein>
    <submittedName>
        <fullName evidence="14">ELM2 domain-containing protein</fullName>
    </submittedName>
</protein>
<dbReference type="Proteomes" id="UP000274131">
    <property type="component" value="Unassembled WGS sequence"/>
</dbReference>
<dbReference type="Gene3D" id="4.10.1240.50">
    <property type="match status" value="1"/>
</dbReference>
<evidence type="ECO:0000259" key="11">
    <source>
        <dbReference type="PROSITE" id="PS51293"/>
    </source>
</evidence>
<keyword evidence="6" id="KW-0805">Transcription regulation</keyword>
<name>A0A0N4VCK7_ENTVE</name>
<evidence type="ECO:0000256" key="7">
    <source>
        <dbReference type="ARBA" id="ARBA00023125"/>
    </source>
</evidence>
<evidence type="ECO:0000256" key="9">
    <source>
        <dbReference type="ARBA" id="ARBA00023242"/>
    </source>
</evidence>
<organism evidence="14">
    <name type="scientific">Enterobius vermicularis</name>
    <name type="common">Human pinworm</name>
    <dbReference type="NCBI Taxonomy" id="51028"/>
    <lineage>
        <taxon>Eukaryota</taxon>
        <taxon>Metazoa</taxon>
        <taxon>Ecdysozoa</taxon>
        <taxon>Nematoda</taxon>
        <taxon>Chromadorea</taxon>
        <taxon>Rhabditida</taxon>
        <taxon>Spirurina</taxon>
        <taxon>Oxyuridomorpha</taxon>
        <taxon>Oxyuroidea</taxon>
        <taxon>Oxyuridae</taxon>
        <taxon>Enterobius</taxon>
    </lineage>
</organism>
<evidence type="ECO:0000256" key="4">
    <source>
        <dbReference type="ARBA" id="ARBA00022771"/>
    </source>
</evidence>
<evidence type="ECO:0000256" key="1">
    <source>
        <dbReference type="ARBA" id="ARBA00004123"/>
    </source>
</evidence>
<keyword evidence="4" id="KW-0863">Zinc-finger</keyword>
<keyword evidence="13" id="KW-1185">Reference proteome</keyword>
<dbReference type="PROSITE" id="PS51156">
    <property type="entry name" value="ELM2"/>
    <property type="match status" value="1"/>
</dbReference>
<sequence>MGFSGLMRTKTMVFDRAPTVTHYLVGFLRFGYCHYIKEFQDFAIRTFLVKVLDVIYPGFCQATALLSMSSGSIREGEQYQCDECYIAAPDVYVEEADEDSSEERGVCVWRPHDNLDEKRLCSYLADALMYGIEQDRAMFILKNSNYDFEAAKKELLHRKVFKENWTDYDVTLFKRCCRTYGKSFCKFKELLPGKSLAELIEFYYKNKKTMKFKKIFKKPCQVSTSDEEKNKKPKIVRDCDNCGIEDVCLSPAGDMELCADCNLHYVVQILHNSSFGFKINDQAATSATLDMVGKMDNFAVFSAFEEEKYEKINAEVDDDDDDIQVVVLISSGRFVSLEIPKGLGAPVVGGTKKNFLPFMVNGSLFSNKMCSCEEVNFFELLRFGRSKVSPDVDNSLKNRKPGIPGLAGAFKKLAICPLFATAYNARQAKLQKDVEGCNFERFFKIKEPSFEVVNID</sequence>
<reference evidence="12 13" key="2">
    <citation type="submission" date="2018-10" db="EMBL/GenBank/DDBJ databases">
        <authorList>
            <consortium name="Pathogen Informatics"/>
        </authorList>
    </citation>
    <scope>NUCLEOTIDE SEQUENCE [LARGE SCALE GENOMIC DNA]</scope>
</reference>
<dbReference type="InterPro" id="IPR009057">
    <property type="entry name" value="Homeodomain-like_sf"/>
</dbReference>
<dbReference type="SMART" id="SM00717">
    <property type="entry name" value="SANT"/>
    <property type="match status" value="1"/>
</dbReference>
<feature type="domain" description="ELM2" evidence="10">
    <location>
        <begin position="71"/>
        <end position="159"/>
    </location>
</feature>
<dbReference type="SUPFAM" id="SSF46689">
    <property type="entry name" value="Homeodomain-like"/>
    <property type="match status" value="1"/>
</dbReference>
<evidence type="ECO:0000256" key="8">
    <source>
        <dbReference type="ARBA" id="ARBA00023163"/>
    </source>
</evidence>
<keyword evidence="3" id="KW-0479">Metal-binding</keyword>